<gene>
    <name evidence="12" type="ORF">A1O9_07240</name>
</gene>
<evidence type="ECO:0000313" key="12">
    <source>
        <dbReference type="EMBL" id="KEF57050.1"/>
    </source>
</evidence>
<accession>A0A072PND7</accession>
<keyword evidence="5" id="KW-0249">Electron transport</keyword>
<dbReference type="Pfam" id="PF08030">
    <property type="entry name" value="NAD_binding_6"/>
    <property type="match status" value="1"/>
</dbReference>
<dbReference type="InterPro" id="IPR017927">
    <property type="entry name" value="FAD-bd_FR_type"/>
</dbReference>
<dbReference type="PROSITE" id="PS51384">
    <property type="entry name" value="FAD_FR"/>
    <property type="match status" value="1"/>
</dbReference>
<proteinExistence type="inferred from homology"/>
<feature type="transmembrane region" description="Helical" evidence="10">
    <location>
        <begin position="87"/>
        <end position="105"/>
    </location>
</feature>
<dbReference type="Pfam" id="PF01794">
    <property type="entry name" value="Ferric_reduct"/>
    <property type="match status" value="1"/>
</dbReference>
<dbReference type="GO" id="GO:0015677">
    <property type="term" value="P:copper ion import"/>
    <property type="evidence" value="ECO:0007669"/>
    <property type="project" value="TreeGrafter"/>
</dbReference>
<sequence>MPQIPTSVVLDATTHLPSLAAMSNSFVPYLSHVPRDSADGNLVFKAGKLPPGANLTAAAAFNGTTPPPYFTGLHGVNIEMDSKLVKMMWVTIFLTVGTIFALRLAELFVAYIRTIYCMTATAVQQTYYTLDHFPLWSWLKKNLIYAPLLHKRHNRELQISSVVNYGTIPGRIHFMLLFVYALSQLIYCVMLDWKTSEKGKLYAELRGRSGILATVNMIPLVVLAGRNNPAIPLLRVSFDTYNLFHRWIGRIVAVESLIHFAAWMTAYIMARGEDATLAIFVNSRFLQFGLIALISIVILVLHSLSPIRHAFYETFLHLHQVLGFAAFLGVYVHLCSKMLPAFPFILTVVIFWLIERVWRIGRIVYLNYSRFGGRTALVVEALPAMACRVTFQLPRHVTIRPGSHVYAYIPAISLWMSHPFSVAWTNVEAGPPVTTEPTNSGPVDLEGQTSTKLVASKAATRVSLIICARSGMTKKLHELARQSHNNKLFLRGFLEGPYAGHDSMVSYGTVIMFAGGGGITHHLVQIRHLLLGAKAQTVATRKIVLVWSIRDVDAMEWVKPWMTEILAMEGRREVLSIRVYASKPSVPINTSRAKPTMQIIQGRVQPTAILDEAIPLRIGATIVSVCGPGALADEVRAAVRARLPDANIALNEESFTW</sequence>
<dbReference type="PANTHER" id="PTHR32361:SF12">
    <property type="entry name" value="PUTATIVE (AFU_ORTHOLOGUE AFUA_1G14340)-RELATED"/>
    <property type="match status" value="1"/>
</dbReference>
<comment type="caution">
    <text evidence="12">The sequence shown here is derived from an EMBL/GenBank/DDBJ whole genome shotgun (WGS) entry which is preliminary data.</text>
</comment>
<dbReference type="OrthoDB" id="4494341at2759"/>
<dbReference type="PANTHER" id="PTHR32361">
    <property type="entry name" value="FERRIC/CUPRIC REDUCTASE TRANSMEMBRANE COMPONENT"/>
    <property type="match status" value="1"/>
</dbReference>
<evidence type="ECO:0000256" key="7">
    <source>
        <dbReference type="ARBA" id="ARBA00023002"/>
    </source>
</evidence>
<dbReference type="InterPro" id="IPR039261">
    <property type="entry name" value="FNR_nucleotide-bd"/>
</dbReference>
<evidence type="ECO:0000313" key="13">
    <source>
        <dbReference type="Proteomes" id="UP000027920"/>
    </source>
</evidence>
<feature type="transmembrane region" description="Helical" evidence="10">
    <location>
        <begin position="316"/>
        <end position="334"/>
    </location>
</feature>
<comment type="similarity">
    <text evidence="2">Belongs to the ferric reductase (FRE) family.</text>
</comment>
<dbReference type="VEuPathDB" id="FungiDB:A1O9_07240"/>
<feature type="transmembrane region" description="Helical" evidence="10">
    <location>
        <begin position="340"/>
        <end position="358"/>
    </location>
</feature>
<keyword evidence="6 10" id="KW-1133">Transmembrane helix</keyword>
<dbReference type="GO" id="GO:0000293">
    <property type="term" value="F:ferric-chelate reductase activity"/>
    <property type="evidence" value="ECO:0007669"/>
    <property type="project" value="UniProtKB-ARBA"/>
</dbReference>
<dbReference type="GeneID" id="25282154"/>
<evidence type="ECO:0000256" key="6">
    <source>
        <dbReference type="ARBA" id="ARBA00022989"/>
    </source>
</evidence>
<reference evidence="12 13" key="1">
    <citation type="submission" date="2013-03" db="EMBL/GenBank/DDBJ databases">
        <title>The Genome Sequence of Exophiala aquamarina CBS 119918.</title>
        <authorList>
            <consortium name="The Broad Institute Genomics Platform"/>
            <person name="Cuomo C."/>
            <person name="de Hoog S."/>
            <person name="Gorbushina A."/>
            <person name="Walker B."/>
            <person name="Young S.K."/>
            <person name="Zeng Q."/>
            <person name="Gargeya S."/>
            <person name="Fitzgerald M."/>
            <person name="Haas B."/>
            <person name="Abouelleil A."/>
            <person name="Allen A.W."/>
            <person name="Alvarado L."/>
            <person name="Arachchi H.M."/>
            <person name="Berlin A.M."/>
            <person name="Chapman S.B."/>
            <person name="Gainer-Dewar J."/>
            <person name="Goldberg J."/>
            <person name="Griggs A."/>
            <person name="Gujja S."/>
            <person name="Hansen M."/>
            <person name="Howarth C."/>
            <person name="Imamovic A."/>
            <person name="Ireland A."/>
            <person name="Larimer J."/>
            <person name="McCowan C."/>
            <person name="Murphy C."/>
            <person name="Pearson M."/>
            <person name="Poon T.W."/>
            <person name="Priest M."/>
            <person name="Roberts A."/>
            <person name="Saif S."/>
            <person name="Shea T."/>
            <person name="Sisk P."/>
            <person name="Sykes S."/>
            <person name="Wortman J."/>
            <person name="Nusbaum C."/>
            <person name="Birren B."/>
        </authorList>
    </citation>
    <scope>NUCLEOTIDE SEQUENCE [LARGE SCALE GENOMIC DNA]</scope>
    <source>
        <strain evidence="12 13">CBS 119918</strain>
    </source>
</reference>
<dbReference type="GO" id="GO:0006879">
    <property type="term" value="P:intracellular iron ion homeostasis"/>
    <property type="evidence" value="ECO:0007669"/>
    <property type="project" value="TreeGrafter"/>
</dbReference>
<evidence type="ECO:0000256" key="3">
    <source>
        <dbReference type="ARBA" id="ARBA00022448"/>
    </source>
</evidence>
<dbReference type="SFLD" id="SFLDS00052">
    <property type="entry name" value="Ferric_Reductase_Domain"/>
    <property type="match status" value="1"/>
</dbReference>
<evidence type="ECO:0000259" key="11">
    <source>
        <dbReference type="PROSITE" id="PS51384"/>
    </source>
</evidence>
<feature type="transmembrane region" description="Helical" evidence="10">
    <location>
        <begin position="174"/>
        <end position="193"/>
    </location>
</feature>
<feature type="domain" description="FAD-binding FR-type" evidence="11">
    <location>
        <begin position="369"/>
        <end position="504"/>
    </location>
</feature>
<evidence type="ECO:0000256" key="5">
    <source>
        <dbReference type="ARBA" id="ARBA00022982"/>
    </source>
</evidence>
<dbReference type="SFLD" id="SFLDG01168">
    <property type="entry name" value="Ferric_reductase_subgroup_(FRE"/>
    <property type="match status" value="1"/>
</dbReference>
<evidence type="ECO:0000256" key="2">
    <source>
        <dbReference type="ARBA" id="ARBA00006278"/>
    </source>
</evidence>
<name>A0A072PND7_9EURO</name>
<dbReference type="InterPro" id="IPR013130">
    <property type="entry name" value="Fe3_Rdtase_TM_dom"/>
</dbReference>
<dbReference type="GO" id="GO:0005886">
    <property type="term" value="C:plasma membrane"/>
    <property type="evidence" value="ECO:0007669"/>
    <property type="project" value="TreeGrafter"/>
</dbReference>
<dbReference type="CDD" id="cd06186">
    <property type="entry name" value="NOX_Duox_like_FAD_NADP"/>
    <property type="match status" value="1"/>
</dbReference>
<keyword evidence="3" id="KW-0813">Transport</keyword>
<dbReference type="HOGENOM" id="CLU_010365_3_1_1"/>
<evidence type="ECO:0000256" key="10">
    <source>
        <dbReference type="SAM" id="Phobius"/>
    </source>
</evidence>
<dbReference type="GO" id="GO:0006826">
    <property type="term" value="P:iron ion transport"/>
    <property type="evidence" value="ECO:0007669"/>
    <property type="project" value="TreeGrafter"/>
</dbReference>
<dbReference type="AlphaFoldDB" id="A0A072PND7"/>
<evidence type="ECO:0000256" key="9">
    <source>
        <dbReference type="ARBA" id="ARBA00023136"/>
    </source>
</evidence>
<dbReference type="Pfam" id="PF08022">
    <property type="entry name" value="FAD_binding_8"/>
    <property type="match status" value="1"/>
</dbReference>
<evidence type="ECO:0000256" key="1">
    <source>
        <dbReference type="ARBA" id="ARBA00004141"/>
    </source>
</evidence>
<protein>
    <recommendedName>
        <fullName evidence="11">FAD-binding FR-type domain-containing protein</fullName>
    </recommendedName>
</protein>
<keyword evidence="4 10" id="KW-0812">Transmembrane</keyword>
<keyword evidence="8" id="KW-0406">Ion transport</keyword>
<evidence type="ECO:0000256" key="4">
    <source>
        <dbReference type="ARBA" id="ARBA00022692"/>
    </source>
</evidence>
<dbReference type="InterPro" id="IPR051410">
    <property type="entry name" value="Ferric/Cupric_Reductase"/>
</dbReference>
<dbReference type="SUPFAM" id="SSF52343">
    <property type="entry name" value="Ferredoxin reductase-like, C-terminal NADP-linked domain"/>
    <property type="match status" value="1"/>
</dbReference>
<keyword evidence="13" id="KW-1185">Reference proteome</keyword>
<keyword evidence="9 10" id="KW-0472">Membrane</keyword>
<dbReference type="InterPro" id="IPR013121">
    <property type="entry name" value="Fe_red_NAD-bd_6"/>
</dbReference>
<dbReference type="STRING" id="1182545.A0A072PND7"/>
<evidence type="ECO:0000256" key="8">
    <source>
        <dbReference type="ARBA" id="ARBA00023065"/>
    </source>
</evidence>
<dbReference type="EMBL" id="AMGV01000005">
    <property type="protein sequence ID" value="KEF57050.1"/>
    <property type="molecule type" value="Genomic_DNA"/>
</dbReference>
<dbReference type="Proteomes" id="UP000027920">
    <property type="component" value="Unassembled WGS sequence"/>
</dbReference>
<comment type="subcellular location">
    <subcellularLocation>
        <location evidence="1">Membrane</location>
        <topology evidence="1">Multi-pass membrane protein</topology>
    </subcellularLocation>
</comment>
<dbReference type="RefSeq" id="XP_013259640.1">
    <property type="nucleotide sequence ID" value="XM_013404186.1"/>
</dbReference>
<organism evidence="12 13">
    <name type="scientific">Exophiala aquamarina CBS 119918</name>
    <dbReference type="NCBI Taxonomy" id="1182545"/>
    <lineage>
        <taxon>Eukaryota</taxon>
        <taxon>Fungi</taxon>
        <taxon>Dikarya</taxon>
        <taxon>Ascomycota</taxon>
        <taxon>Pezizomycotina</taxon>
        <taxon>Eurotiomycetes</taxon>
        <taxon>Chaetothyriomycetidae</taxon>
        <taxon>Chaetothyriales</taxon>
        <taxon>Herpotrichiellaceae</taxon>
        <taxon>Exophiala</taxon>
    </lineage>
</organism>
<feature type="transmembrane region" description="Helical" evidence="10">
    <location>
        <begin position="285"/>
        <end position="304"/>
    </location>
</feature>
<dbReference type="Gene3D" id="3.40.50.80">
    <property type="entry name" value="Nucleotide-binding domain of ferredoxin-NADP reductase (FNR) module"/>
    <property type="match status" value="1"/>
</dbReference>
<dbReference type="InterPro" id="IPR013112">
    <property type="entry name" value="FAD-bd_8"/>
</dbReference>
<feature type="transmembrane region" description="Helical" evidence="10">
    <location>
        <begin position="247"/>
        <end position="270"/>
    </location>
</feature>
<keyword evidence="7" id="KW-0560">Oxidoreductase</keyword>